<name>A0ACC0BNA3_CATRO</name>
<accession>A0ACC0BNA3</accession>
<dbReference type="Proteomes" id="UP001060085">
    <property type="component" value="Linkage Group LG03"/>
</dbReference>
<reference evidence="2" key="1">
    <citation type="journal article" date="2023" name="Nat. Plants">
        <title>Single-cell RNA sequencing provides a high-resolution roadmap for understanding the multicellular compartmentation of specialized metabolism.</title>
        <authorList>
            <person name="Sun S."/>
            <person name="Shen X."/>
            <person name="Li Y."/>
            <person name="Li Y."/>
            <person name="Wang S."/>
            <person name="Li R."/>
            <person name="Zhang H."/>
            <person name="Shen G."/>
            <person name="Guo B."/>
            <person name="Wei J."/>
            <person name="Xu J."/>
            <person name="St-Pierre B."/>
            <person name="Chen S."/>
            <person name="Sun C."/>
        </authorList>
    </citation>
    <scope>NUCLEOTIDE SEQUENCE [LARGE SCALE GENOMIC DNA]</scope>
</reference>
<evidence type="ECO:0000313" key="2">
    <source>
        <dbReference type="Proteomes" id="UP001060085"/>
    </source>
</evidence>
<sequence length="551" mass="60714">MATPMSKSNSFSFTFTFFLLLSILISTPSCSSSSTPTPQSHSSSSSTTTQNLHQISSSIKSFCKSTPYPNSCLNSLKLSISIHNFTSDILNFLFHTLQTAISQSEKLTNNLFSSNLVESQKGTILDCQELHQITISSLKNSVSSINSPNSQKLSDARTFLSAALSNKATCLEGLDSASGSSKPGLINSITGAYQHVSNALSVLSKPGLPNHKRRLMSGAPNWLSGKDRRILEDEEYDPDHVLTVAGDGSGNFSTISEAINYAPNNSYERVLIYVREGIYRENVEIPSWKTNIVLLGDGSENTVITGNRSVADGWTTFRSATVAVSGEGFLARDITFENTAGPKKGQAVALRVNADLAAVYRCAITGYQDTLYVHSFRQFYRECDIKGTIDYIFGNAGVVFQGCNIISRMSLPGQYTVITAQSRESPDENTGISIQNCSILPTEDLYSNSNTVKSYLGRPWRNYSRTVLIDSYIDDFIDPKGWIEWTGNQSLDTLYYGEYNNDGPGSATDNRVTWDGYHVMDYYDAYNFTVSEFITGDEWLDSTSFPYDNDI</sequence>
<gene>
    <name evidence="1" type="ORF">M9H77_14504</name>
</gene>
<dbReference type="EMBL" id="CM044703">
    <property type="protein sequence ID" value="KAI5674140.1"/>
    <property type="molecule type" value="Genomic_DNA"/>
</dbReference>
<protein>
    <submittedName>
        <fullName evidence="1">Uncharacterized protein</fullName>
    </submittedName>
</protein>
<comment type="caution">
    <text evidence="1">The sequence shown here is derived from an EMBL/GenBank/DDBJ whole genome shotgun (WGS) entry which is preliminary data.</text>
</comment>
<organism evidence="1 2">
    <name type="scientific">Catharanthus roseus</name>
    <name type="common">Madagascar periwinkle</name>
    <name type="synonym">Vinca rosea</name>
    <dbReference type="NCBI Taxonomy" id="4058"/>
    <lineage>
        <taxon>Eukaryota</taxon>
        <taxon>Viridiplantae</taxon>
        <taxon>Streptophyta</taxon>
        <taxon>Embryophyta</taxon>
        <taxon>Tracheophyta</taxon>
        <taxon>Spermatophyta</taxon>
        <taxon>Magnoliopsida</taxon>
        <taxon>eudicotyledons</taxon>
        <taxon>Gunneridae</taxon>
        <taxon>Pentapetalae</taxon>
        <taxon>asterids</taxon>
        <taxon>lamiids</taxon>
        <taxon>Gentianales</taxon>
        <taxon>Apocynaceae</taxon>
        <taxon>Rauvolfioideae</taxon>
        <taxon>Vinceae</taxon>
        <taxon>Catharanthinae</taxon>
        <taxon>Catharanthus</taxon>
    </lineage>
</organism>
<keyword evidence="2" id="KW-1185">Reference proteome</keyword>
<evidence type="ECO:0000313" key="1">
    <source>
        <dbReference type="EMBL" id="KAI5674140.1"/>
    </source>
</evidence>
<proteinExistence type="predicted"/>